<reference evidence="1 2" key="1">
    <citation type="submission" date="2019-03" db="EMBL/GenBank/DDBJ databases">
        <title>The genome sequence of Candidatus Serratia symbiotica strain IS.</title>
        <authorList>
            <person name="Nikoh N."/>
            <person name="Koga R."/>
            <person name="Oshima K."/>
            <person name="Hattori M."/>
            <person name="Fukatsu T."/>
        </authorList>
    </citation>
    <scope>NUCLEOTIDE SEQUENCE [LARGE SCALE GENOMIC DNA]</scope>
    <source>
        <strain evidence="1 2">IS</strain>
    </source>
</reference>
<gene>
    <name evidence="1" type="ORF">SSYIS1_12200</name>
</gene>
<proteinExistence type="predicted"/>
<sequence length="46" mass="5592">MSDYIWPKFFLSPDALSINYLDLAFGYSLERMLMKFWLLNLLMLNR</sequence>
<evidence type="ECO:0000313" key="2">
    <source>
        <dbReference type="Proteomes" id="UP000324392"/>
    </source>
</evidence>
<dbReference type="EMBL" id="AP019531">
    <property type="protein sequence ID" value="BBI91816.1"/>
    <property type="molecule type" value="Genomic_DNA"/>
</dbReference>
<evidence type="ECO:0000313" key="1">
    <source>
        <dbReference type="EMBL" id="BBI91816.1"/>
    </source>
</evidence>
<dbReference type="AlphaFoldDB" id="A0A455VM49"/>
<dbReference type="Proteomes" id="UP000324392">
    <property type="component" value="Chromosome"/>
</dbReference>
<protein>
    <submittedName>
        <fullName evidence="1">Uncharacterized protein</fullName>
    </submittedName>
</protein>
<name>A0A455VM49_9GAMM</name>
<organism evidence="1 2">
    <name type="scientific">Serratia symbiotica</name>
    <dbReference type="NCBI Taxonomy" id="138074"/>
    <lineage>
        <taxon>Bacteria</taxon>
        <taxon>Pseudomonadati</taxon>
        <taxon>Pseudomonadota</taxon>
        <taxon>Gammaproteobacteria</taxon>
        <taxon>Enterobacterales</taxon>
        <taxon>Yersiniaceae</taxon>
        <taxon>Serratia</taxon>
    </lineage>
</organism>
<accession>A0A455VM49</accession>